<dbReference type="EMBL" id="CAKOGP040001888">
    <property type="protein sequence ID" value="CAJ1955457.1"/>
    <property type="molecule type" value="Genomic_DNA"/>
</dbReference>
<protein>
    <submittedName>
        <fullName evidence="1">Uncharacterized protein</fullName>
    </submittedName>
</protein>
<evidence type="ECO:0000313" key="2">
    <source>
        <dbReference type="Proteomes" id="UP001295423"/>
    </source>
</evidence>
<accession>A0AAD2FX56</accession>
<dbReference type="Proteomes" id="UP001295423">
    <property type="component" value="Unassembled WGS sequence"/>
</dbReference>
<gene>
    <name evidence="1" type="ORF">CYCCA115_LOCUS15761</name>
</gene>
<evidence type="ECO:0000313" key="1">
    <source>
        <dbReference type="EMBL" id="CAJ1955457.1"/>
    </source>
</evidence>
<proteinExistence type="predicted"/>
<dbReference type="AlphaFoldDB" id="A0AAD2FX56"/>
<organism evidence="1 2">
    <name type="scientific">Cylindrotheca closterium</name>
    <dbReference type="NCBI Taxonomy" id="2856"/>
    <lineage>
        <taxon>Eukaryota</taxon>
        <taxon>Sar</taxon>
        <taxon>Stramenopiles</taxon>
        <taxon>Ochrophyta</taxon>
        <taxon>Bacillariophyta</taxon>
        <taxon>Bacillariophyceae</taxon>
        <taxon>Bacillariophycidae</taxon>
        <taxon>Bacillariales</taxon>
        <taxon>Bacillariaceae</taxon>
        <taxon>Cylindrotheca</taxon>
    </lineage>
</organism>
<keyword evidence="2" id="KW-1185">Reference proteome</keyword>
<sequence length="103" mass="11543">MAVSKVLRIPTNDEFGLTEAFWELTGVHNEMSEVLASHSFLGAHQEADSKTATNNFTEQVLQLRPKLKTKKAEMQGIVRKTDEVNGYLDDIVRVPPSDGEKEK</sequence>
<comment type="caution">
    <text evidence="1">The sequence shown here is derived from an EMBL/GenBank/DDBJ whole genome shotgun (WGS) entry which is preliminary data.</text>
</comment>
<reference evidence="1" key="1">
    <citation type="submission" date="2023-08" db="EMBL/GenBank/DDBJ databases">
        <authorList>
            <person name="Audoor S."/>
            <person name="Bilcke G."/>
        </authorList>
    </citation>
    <scope>NUCLEOTIDE SEQUENCE</scope>
</reference>
<name>A0AAD2FX56_9STRA</name>